<dbReference type="PANTHER" id="PTHR30614:SF0">
    <property type="entry name" value="L-CYSTINE TRANSPORT SYSTEM PERMEASE PROTEIN TCYL"/>
    <property type="match status" value="1"/>
</dbReference>
<evidence type="ECO:0000256" key="7">
    <source>
        <dbReference type="ARBA" id="ARBA00022989"/>
    </source>
</evidence>
<dbReference type="Gene3D" id="1.10.3720.10">
    <property type="entry name" value="MetI-like"/>
    <property type="match status" value="1"/>
</dbReference>
<dbReference type="GO" id="GO:0006865">
    <property type="term" value="P:amino acid transport"/>
    <property type="evidence" value="ECO:0007669"/>
    <property type="project" value="UniProtKB-KW"/>
</dbReference>
<keyword evidence="4" id="KW-1003">Cell membrane</keyword>
<evidence type="ECO:0000256" key="2">
    <source>
        <dbReference type="ARBA" id="ARBA00010072"/>
    </source>
</evidence>
<proteinExistence type="inferred from homology"/>
<evidence type="ECO:0000256" key="3">
    <source>
        <dbReference type="ARBA" id="ARBA00022448"/>
    </source>
</evidence>
<dbReference type="CDD" id="cd06261">
    <property type="entry name" value="TM_PBP2"/>
    <property type="match status" value="1"/>
</dbReference>
<comment type="function">
    <text evidence="9">Part of the ABC transporter complex GltIJKL involved in glutamate and aspartate uptake. Probably responsible for the translocation of the substrate across the membrane.</text>
</comment>
<dbReference type="AlphaFoldDB" id="A0A5D4GWB4"/>
<dbReference type="PROSITE" id="PS50928">
    <property type="entry name" value="ABC_TM1"/>
    <property type="match status" value="1"/>
</dbReference>
<comment type="subcellular location">
    <subcellularLocation>
        <location evidence="1">Cell inner membrane</location>
        <topology evidence="1">Multi-pass membrane protein</topology>
    </subcellularLocation>
    <subcellularLocation>
        <location evidence="12">Cell membrane</location>
        <topology evidence="12">Multi-pass membrane protein</topology>
    </subcellularLocation>
</comment>
<name>A0A5D4GWB4_9HYPH</name>
<keyword evidence="8 12" id="KW-0472">Membrane</keyword>
<dbReference type="GO" id="GO:0043190">
    <property type="term" value="C:ATP-binding cassette (ABC) transporter complex"/>
    <property type="evidence" value="ECO:0007669"/>
    <property type="project" value="InterPro"/>
</dbReference>
<evidence type="ECO:0000256" key="6">
    <source>
        <dbReference type="ARBA" id="ARBA00022970"/>
    </source>
</evidence>
<evidence type="ECO:0000256" key="8">
    <source>
        <dbReference type="ARBA" id="ARBA00023136"/>
    </source>
</evidence>
<evidence type="ECO:0000313" key="14">
    <source>
        <dbReference type="EMBL" id="TYR32119.1"/>
    </source>
</evidence>
<dbReference type="Proteomes" id="UP000323258">
    <property type="component" value="Unassembled WGS sequence"/>
</dbReference>
<keyword evidence="6" id="KW-0029">Amino-acid transport</keyword>
<dbReference type="PANTHER" id="PTHR30614">
    <property type="entry name" value="MEMBRANE COMPONENT OF AMINO ACID ABC TRANSPORTER"/>
    <property type="match status" value="1"/>
</dbReference>
<reference evidence="14 15" key="2">
    <citation type="submission" date="2019-09" db="EMBL/GenBank/DDBJ databases">
        <title>Mesorhizobium sp. MaA-C15 isolated from Microcystis aeruginosa.</title>
        <authorList>
            <person name="Jeong S.E."/>
            <person name="Jin H.M."/>
            <person name="Jeon C.O."/>
        </authorList>
    </citation>
    <scope>NUCLEOTIDE SEQUENCE [LARGE SCALE GENOMIC DNA]</scope>
    <source>
        <strain evidence="14 15">MaA-C15</strain>
    </source>
</reference>
<evidence type="ECO:0000313" key="15">
    <source>
        <dbReference type="Proteomes" id="UP000323258"/>
    </source>
</evidence>
<reference evidence="14 15" key="1">
    <citation type="submission" date="2019-08" db="EMBL/GenBank/DDBJ databases">
        <authorList>
            <person name="Seo Y.L."/>
        </authorList>
    </citation>
    <scope>NUCLEOTIDE SEQUENCE [LARGE SCALE GENOMIC DNA]</scope>
    <source>
        <strain evidence="14 15">MaA-C15</strain>
    </source>
</reference>
<dbReference type="InterPro" id="IPR035906">
    <property type="entry name" value="MetI-like_sf"/>
</dbReference>
<dbReference type="FunFam" id="1.10.3720.10:FF:000006">
    <property type="entry name" value="Glutamate/aspartate ABC transporter, permease protein GltK"/>
    <property type="match status" value="1"/>
</dbReference>
<dbReference type="SUPFAM" id="SSF161098">
    <property type="entry name" value="MetI-like"/>
    <property type="match status" value="1"/>
</dbReference>
<dbReference type="InterPro" id="IPR000515">
    <property type="entry name" value="MetI-like"/>
</dbReference>
<keyword evidence="5 12" id="KW-0812">Transmembrane</keyword>
<protein>
    <recommendedName>
        <fullName evidence="11">Glutamate/aspartate import permease protein GltK</fullName>
    </recommendedName>
</protein>
<dbReference type="Pfam" id="PF00528">
    <property type="entry name" value="BPD_transp_1"/>
    <property type="match status" value="1"/>
</dbReference>
<sequence>MACLAVLLIWMQLGGTRIGGLIAPLTGGATGPGTTPGFALNALTGLLVAGAVWVNIIVLRLLPFRAQVAVVWAELLLLFIAFVGSFDRDFGIWFATSQDGTTNFAYLITTGAVTTLYVSLISIVIACLIAMLAALARLSNIGPAYAAATFYISFFRGTPLLLQVYLIYLGLPQLGPQFAMDAVPSGILALSLCYGAYLAEIFRAGIIGVPHGQHDAAKALGLPPRLTFRKIVLPQAMRFIVPPTGNQFIAMLKDSSLVSVMGVWELTRTAQIIGRRDFRVFEMLIAAAIIYWVLSICFELIQSRIERHYGKGYERK</sequence>
<keyword evidence="7 12" id="KW-1133">Transmembrane helix</keyword>
<dbReference type="GO" id="GO:0022857">
    <property type="term" value="F:transmembrane transporter activity"/>
    <property type="evidence" value="ECO:0007669"/>
    <property type="project" value="InterPro"/>
</dbReference>
<evidence type="ECO:0000256" key="11">
    <source>
        <dbReference type="ARBA" id="ARBA00073645"/>
    </source>
</evidence>
<evidence type="ECO:0000256" key="12">
    <source>
        <dbReference type="RuleBase" id="RU363032"/>
    </source>
</evidence>
<feature type="transmembrane region" description="Helical" evidence="12">
    <location>
        <begin position="38"/>
        <end position="62"/>
    </location>
</feature>
<feature type="transmembrane region" description="Helical" evidence="12">
    <location>
        <begin position="148"/>
        <end position="170"/>
    </location>
</feature>
<evidence type="ECO:0000256" key="9">
    <source>
        <dbReference type="ARBA" id="ARBA00060298"/>
    </source>
</evidence>
<evidence type="ECO:0000256" key="4">
    <source>
        <dbReference type="ARBA" id="ARBA00022475"/>
    </source>
</evidence>
<organism evidence="14 15">
    <name type="scientific">Neoaquamicrobium microcysteis</name>
    <dbReference type="NCBI Taxonomy" id="2682781"/>
    <lineage>
        <taxon>Bacteria</taxon>
        <taxon>Pseudomonadati</taxon>
        <taxon>Pseudomonadota</taxon>
        <taxon>Alphaproteobacteria</taxon>
        <taxon>Hyphomicrobiales</taxon>
        <taxon>Phyllobacteriaceae</taxon>
        <taxon>Neoaquamicrobium</taxon>
    </lineage>
</organism>
<feature type="transmembrane region" description="Helical" evidence="12">
    <location>
        <begin position="280"/>
        <end position="301"/>
    </location>
</feature>
<feature type="transmembrane region" description="Helical" evidence="12">
    <location>
        <begin position="69"/>
        <end position="86"/>
    </location>
</feature>
<evidence type="ECO:0000256" key="10">
    <source>
        <dbReference type="ARBA" id="ARBA00062718"/>
    </source>
</evidence>
<keyword evidence="15" id="KW-1185">Reference proteome</keyword>
<dbReference type="NCBIfam" id="TIGR01726">
    <property type="entry name" value="HEQRo_perm_3TM"/>
    <property type="match status" value="1"/>
</dbReference>
<dbReference type="InterPro" id="IPR010065">
    <property type="entry name" value="AA_ABC_transptr_permease_3TM"/>
</dbReference>
<feature type="transmembrane region" description="Helical" evidence="12">
    <location>
        <begin position="106"/>
        <end position="136"/>
    </location>
</feature>
<comment type="caution">
    <text evidence="14">The sequence shown here is derived from an EMBL/GenBank/DDBJ whole genome shotgun (WGS) entry which is preliminary data.</text>
</comment>
<comment type="similarity">
    <text evidence="2">Belongs to the binding-protein-dependent transport system permease family. HisMQ subfamily.</text>
</comment>
<accession>A0A5D4GWB4</accession>
<evidence type="ECO:0000256" key="1">
    <source>
        <dbReference type="ARBA" id="ARBA00004429"/>
    </source>
</evidence>
<gene>
    <name evidence="14" type="ORF">FY036_12895</name>
</gene>
<dbReference type="OrthoDB" id="9814550at2"/>
<evidence type="ECO:0000259" key="13">
    <source>
        <dbReference type="PROSITE" id="PS50928"/>
    </source>
</evidence>
<dbReference type="InterPro" id="IPR043429">
    <property type="entry name" value="ArtM/GltK/GlnP/TcyL/YhdX-like"/>
</dbReference>
<comment type="subunit">
    <text evidence="10">The complex is composed of two ATP-binding proteins (GltL), two transmembrane proteins (GltJ and GltK) and a solute-binding protein (GltI).</text>
</comment>
<feature type="transmembrane region" description="Helical" evidence="12">
    <location>
        <begin position="182"/>
        <end position="199"/>
    </location>
</feature>
<keyword evidence="3 12" id="KW-0813">Transport</keyword>
<dbReference type="EMBL" id="VSZS01000063">
    <property type="protein sequence ID" value="TYR32119.1"/>
    <property type="molecule type" value="Genomic_DNA"/>
</dbReference>
<feature type="domain" description="ABC transmembrane type-1" evidence="13">
    <location>
        <begin position="112"/>
        <end position="302"/>
    </location>
</feature>
<evidence type="ECO:0000256" key="5">
    <source>
        <dbReference type="ARBA" id="ARBA00022692"/>
    </source>
</evidence>